<dbReference type="GO" id="GO:1904491">
    <property type="term" value="P:protein localization to ciliary transition zone"/>
    <property type="evidence" value="ECO:0007669"/>
    <property type="project" value="TreeGrafter"/>
</dbReference>
<dbReference type="PANTHER" id="PTHR31043:SF3">
    <property type="entry name" value="NEPHROCYSTIN-4"/>
    <property type="match status" value="1"/>
</dbReference>
<dbReference type="Pfam" id="PF26186">
    <property type="entry name" value="NPHP4_C2_3rd"/>
    <property type="match status" value="1"/>
</dbReference>
<sequence>MNNWHRIFTQNVLVPPHPQRARQPVKESTAFQCVLKWLDGPIIRQGVLEVLSEVECHLRVSFFDVTYRHFFGRTWKTTVKPTKRPPSRIIFNEPLYFHTSLNHPHIVAVVEVVAEGKKPDGTLQTSSCGFGILQIFSKQPESPTSASQDKRLRLYHGTPRALLHPLLQDPAEQNKHMTLIENCSLQYTLKPHPALEPVFHLLPENLLVSGLQQIPGLLPAHGESGDALRKPRLQKPMTGHLDDLFFTLYPTLEKFEEELLELLVQDHFQEGCGLLDGGALEILERRLRVGVHNGLGFVQRPQVVVLVPEMDVALTRSASFSRKVVSSSKTSSGSQALVLRSRLRLPEMVSHPAFAVVFQLEYVFSSPAGVDGNAASATSLSKLACMHIVRWAVWNPLLEADSGRVMLPLQGGIQSNPWHCLVYKVPSASMSSEEVKQVESGTVQFQFSLGSEEHLDAPAEPVSGPKVARRLAGKPPTSPSSLPAPAPRGLAALQDSPVGPGLSISQLAASPRSPTQHRSARPTSQPPRGSQASAAQAEFPLEGGVSHLEANLGQPSLLLETSIAEQLQELPFTPLHAPIVVGTETRSPGFQLRYMVGPGFLKPGERRHFTHYLAMQTLQIDVWDGDSLLLIGSAAVHMKHLLRQGRPAVQASHELEVVATEYEQDTMVVSGDVLGFGRVKPIGVHSVVKGRLYLTLANVGHLCEQKVRDASTLPPSRSRVISNDGASHFPGGSLLTSGSSRRWVLQATVLFREVGTLPVVSVSGWLPICKGRRNGEKVRMNT</sequence>
<dbReference type="GO" id="GO:0035869">
    <property type="term" value="C:ciliary transition zone"/>
    <property type="evidence" value="ECO:0007669"/>
    <property type="project" value="TreeGrafter"/>
</dbReference>
<feature type="compositionally biased region" description="Pro residues" evidence="1">
    <location>
        <begin position="476"/>
        <end position="486"/>
    </location>
</feature>
<evidence type="ECO:0000313" key="3">
    <source>
        <dbReference type="Ensembl" id="ENSSBOP00000036670.1"/>
    </source>
</evidence>
<evidence type="ECO:0000313" key="4">
    <source>
        <dbReference type="Proteomes" id="UP000233220"/>
    </source>
</evidence>
<name>A0A2K6UXM2_SAIBB</name>
<dbReference type="GO" id="GO:0097546">
    <property type="term" value="C:ciliary base"/>
    <property type="evidence" value="ECO:0007669"/>
    <property type="project" value="TreeGrafter"/>
</dbReference>
<dbReference type="Ensembl" id="ENSSBOT00000053606.1">
    <property type="protein sequence ID" value="ENSSBOP00000036670.1"/>
    <property type="gene ID" value="ENSSBOG00000034455.1"/>
</dbReference>
<keyword evidence="4" id="KW-1185">Reference proteome</keyword>
<gene>
    <name evidence="3" type="primary">NPHP4</name>
</gene>
<dbReference type="GO" id="GO:0090090">
    <property type="term" value="P:negative regulation of canonical Wnt signaling pathway"/>
    <property type="evidence" value="ECO:0007669"/>
    <property type="project" value="InterPro"/>
</dbReference>
<dbReference type="InterPro" id="IPR029775">
    <property type="entry name" value="NPHP4"/>
</dbReference>
<feature type="domain" description="NPHP4 C2-like" evidence="2">
    <location>
        <begin position="584"/>
        <end position="701"/>
    </location>
</feature>
<dbReference type="AlphaFoldDB" id="A0A2K6UXM2"/>
<dbReference type="GeneTree" id="ENSGT00510000048827"/>
<reference evidence="3" key="2">
    <citation type="submission" date="2025-09" db="UniProtKB">
        <authorList>
            <consortium name="Ensembl"/>
        </authorList>
    </citation>
    <scope>IDENTIFICATION</scope>
</reference>
<protein>
    <submittedName>
        <fullName evidence="3">Nephrocystin 4</fullName>
    </submittedName>
</protein>
<evidence type="ECO:0000259" key="2">
    <source>
        <dbReference type="Pfam" id="PF26186"/>
    </source>
</evidence>
<dbReference type="InterPro" id="IPR058765">
    <property type="entry name" value="NPHP4_C2-like"/>
</dbReference>
<proteinExistence type="predicted"/>
<feature type="region of interest" description="Disordered" evidence="1">
    <location>
        <begin position="454"/>
        <end position="536"/>
    </location>
</feature>
<organism evidence="3 4">
    <name type="scientific">Saimiri boliviensis boliviensis</name>
    <name type="common">Bolivian squirrel monkey</name>
    <dbReference type="NCBI Taxonomy" id="39432"/>
    <lineage>
        <taxon>Eukaryota</taxon>
        <taxon>Metazoa</taxon>
        <taxon>Chordata</taxon>
        <taxon>Craniata</taxon>
        <taxon>Vertebrata</taxon>
        <taxon>Euteleostomi</taxon>
        <taxon>Mammalia</taxon>
        <taxon>Eutheria</taxon>
        <taxon>Euarchontoglires</taxon>
        <taxon>Primates</taxon>
        <taxon>Haplorrhini</taxon>
        <taxon>Platyrrhini</taxon>
        <taxon>Cebidae</taxon>
        <taxon>Saimiriinae</taxon>
        <taxon>Saimiri</taxon>
    </lineage>
</organism>
<dbReference type="Proteomes" id="UP000233220">
    <property type="component" value="Unplaced"/>
</dbReference>
<dbReference type="PANTHER" id="PTHR31043">
    <property type="entry name" value="NEPHROCYSTIN-4"/>
    <property type="match status" value="1"/>
</dbReference>
<reference evidence="3" key="1">
    <citation type="submission" date="2025-08" db="UniProtKB">
        <authorList>
            <consortium name="Ensembl"/>
        </authorList>
    </citation>
    <scope>IDENTIFICATION</scope>
</reference>
<dbReference type="GO" id="GO:0097730">
    <property type="term" value="C:non-motile cilium"/>
    <property type="evidence" value="ECO:0007669"/>
    <property type="project" value="InterPro"/>
</dbReference>
<accession>A0A2K6UXM2</accession>
<feature type="compositionally biased region" description="Polar residues" evidence="1">
    <location>
        <begin position="503"/>
        <end position="534"/>
    </location>
</feature>
<evidence type="ECO:0000256" key="1">
    <source>
        <dbReference type="SAM" id="MobiDB-lite"/>
    </source>
</evidence>
<dbReference type="GO" id="GO:0036064">
    <property type="term" value="C:ciliary basal body"/>
    <property type="evidence" value="ECO:0007669"/>
    <property type="project" value="TreeGrafter"/>
</dbReference>